<reference evidence="2" key="1">
    <citation type="submission" date="2021-02" db="EMBL/GenBank/DDBJ databases">
        <authorList>
            <person name="Nowell W R."/>
        </authorList>
    </citation>
    <scope>NUCLEOTIDE SEQUENCE</scope>
</reference>
<evidence type="ECO:0000313" key="4">
    <source>
        <dbReference type="Proteomes" id="UP000663873"/>
    </source>
</evidence>
<feature type="non-terminal residue" evidence="2">
    <location>
        <position position="1"/>
    </location>
</feature>
<sequence length="64" mass="7352">HGHNDVVDMDEEEEDGERLLINDGSNGDLKYKSSRNLKEQPQFDKTQLLQTIVNAHNGPIWCMK</sequence>
<organism evidence="2 4">
    <name type="scientific">Rotaria socialis</name>
    <dbReference type="NCBI Taxonomy" id="392032"/>
    <lineage>
        <taxon>Eukaryota</taxon>
        <taxon>Metazoa</taxon>
        <taxon>Spiralia</taxon>
        <taxon>Gnathifera</taxon>
        <taxon>Rotifera</taxon>
        <taxon>Eurotatoria</taxon>
        <taxon>Bdelloidea</taxon>
        <taxon>Philodinida</taxon>
        <taxon>Philodinidae</taxon>
        <taxon>Rotaria</taxon>
    </lineage>
</organism>
<name>A0A821V9J5_9BILA</name>
<gene>
    <name evidence="2" type="ORF">UJA718_LOCUS45580</name>
    <name evidence="3" type="ORF">UJA718_LOCUS49397</name>
</gene>
<dbReference type="EMBL" id="CAJOBP010103530">
    <property type="protein sequence ID" value="CAF4982722.1"/>
    <property type="molecule type" value="Genomic_DNA"/>
</dbReference>
<dbReference type="Proteomes" id="UP000663873">
    <property type="component" value="Unassembled WGS sequence"/>
</dbReference>
<dbReference type="AlphaFoldDB" id="A0A821V9J5"/>
<accession>A0A821V9J5</accession>
<feature type="region of interest" description="Disordered" evidence="1">
    <location>
        <begin position="1"/>
        <end position="26"/>
    </location>
</feature>
<keyword evidence="4" id="KW-1185">Reference proteome</keyword>
<dbReference type="EMBL" id="CAJOBP010077120">
    <property type="protein sequence ID" value="CAF4902260.1"/>
    <property type="molecule type" value="Genomic_DNA"/>
</dbReference>
<proteinExistence type="predicted"/>
<comment type="caution">
    <text evidence="2">The sequence shown here is derived from an EMBL/GenBank/DDBJ whole genome shotgun (WGS) entry which is preliminary data.</text>
</comment>
<evidence type="ECO:0000313" key="2">
    <source>
        <dbReference type="EMBL" id="CAF4902260.1"/>
    </source>
</evidence>
<protein>
    <submittedName>
        <fullName evidence="2">Uncharacterized protein</fullName>
    </submittedName>
</protein>
<evidence type="ECO:0000313" key="3">
    <source>
        <dbReference type="EMBL" id="CAF4982722.1"/>
    </source>
</evidence>
<feature type="compositionally biased region" description="Acidic residues" evidence="1">
    <location>
        <begin position="7"/>
        <end position="16"/>
    </location>
</feature>
<evidence type="ECO:0000256" key="1">
    <source>
        <dbReference type="SAM" id="MobiDB-lite"/>
    </source>
</evidence>